<reference evidence="2 3" key="1">
    <citation type="journal article" date="2016" name="Mol. Biol. Evol.">
        <title>Comparative Genomics of Early-Diverging Mushroom-Forming Fungi Provides Insights into the Origins of Lignocellulose Decay Capabilities.</title>
        <authorList>
            <person name="Nagy L.G."/>
            <person name="Riley R."/>
            <person name="Tritt A."/>
            <person name="Adam C."/>
            <person name="Daum C."/>
            <person name="Floudas D."/>
            <person name="Sun H."/>
            <person name="Yadav J.S."/>
            <person name="Pangilinan J."/>
            <person name="Larsson K.H."/>
            <person name="Matsuura K."/>
            <person name="Barry K."/>
            <person name="Labutti K."/>
            <person name="Kuo R."/>
            <person name="Ohm R.A."/>
            <person name="Bhattacharya S.S."/>
            <person name="Shirouzu T."/>
            <person name="Yoshinaga Y."/>
            <person name="Martin F.M."/>
            <person name="Grigoriev I.V."/>
            <person name="Hibbett D.S."/>
        </authorList>
    </citation>
    <scope>NUCLEOTIDE SEQUENCE [LARGE SCALE GENOMIC DNA]</scope>
    <source>
        <strain evidence="2 3">CBS 109695</strain>
    </source>
</reference>
<keyword evidence="3" id="KW-1185">Reference proteome</keyword>
<evidence type="ECO:0000313" key="2">
    <source>
        <dbReference type="EMBL" id="KZP34312.1"/>
    </source>
</evidence>
<dbReference type="AlphaFoldDB" id="A0A166X0V1"/>
<evidence type="ECO:0000313" key="3">
    <source>
        <dbReference type="Proteomes" id="UP000076532"/>
    </source>
</evidence>
<sequence>MVSVNASLSRLRSHIVQVAHSAGQPRQEARGQRPSFSPAASHLTIPLPAPYLPGIAHYGFEGHAGPRSTKHLASTAAFRVAVKQQLQHSEYRHPFVVQ</sequence>
<feature type="region of interest" description="Disordered" evidence="1">
    <location>
        <begin position="19"/>
        <end position="42"/>
    </location>
</feature>
<accession>A0A166X0V1</accession>
<dbReference type="EMBL" id="KV417480">
    <property type="protein sequence ID" value="KZP34312.1"/>
    <property type="molecule type" value="Genomic_DNA"/>
</dbReference>
<gene>
    <name evidence="2" type="ORF">FIBSPDRAFT_5122</name>
</gene>
<organism evidence="2 3">
    <name type="scientific">Athelia psychrophila</name>
    <dbReference type="NCBI Taxonomy" id="1759441"/>
    <lineage>
        <taxon>Eukaryota</taxon>
        <taxon>Fungi</taxon>
        <taxon>Dikarya</taxon>
        <taxon>Basidiomycota</taxon>
        <taxon>Agaricomycotina</taxon>
        <taxon>Agaricomycetes</taxon>
        <taxon>Agaricomycetidae</taxon>
        <taxon>Atheliales</taxon>
        <taxon>Atheliaceae</taxon>
        <taxon>Athelia</taxon>
    </lineage>
</organism>
<protein>
    <submittedName>
        <fullName evidence="2">Uncharacterized protein</fullName>
    </submittedName>
</protein>
<evidence type="ECO:0000256" key="1">
    <source>
        <dbReference type="SAM" id="MobiDB-lite"/>
    </source>
</evidence>
<proteinExistence type="predicted"/>
<name>A0A166X0V1_9AGAM</name>
<dbReference type="Proteomes" id="UP000076532">
    <property type="component" value="Unassembled WGS sequence"/>
</dbReference>